<feature type="region of interest" description="Disordered" evidence="1">
    <location>
        <begin position="30"/>
        <end position="68"/>
    </location>
</feature>
<reference evidence="2 3" key="1">
    <citation type="journal article" date="2020" name="Nature">
        <title>Six reference-quality genomes reveal evolution of bat adaptations.</title>
        <authorList>
            <person name="Jebb D."/>
            <person name="Huang Z."/>
            <person name="Pippel M."/>
            <person name="Hughes G.M."/>
            <person name="Lavrichenko K."/>
            <person name="Devanna P."/>
            <person name="Winkler S."/>
            <person name="Jermiin L.S."/>
            <person name="Skirmuntt E.C."/>
            <person name="Katzourakis A."/>
            <person name="Burkitt-Gray L."/>
            <person name="Ray D.A."/>
            <person name="Sullivan K.A.M."/>
            <person name="Roscito J.G."/>
            <person name="Kirilenko B.M."/>
            <person name="Davalos L.M."/>
            <person name="Corthals A.P."/>
            <person name="Power M.L."/>
            <person name="Jones G."/>
            <person name="Ransome R.D."/>
            <person name="Dechmann D.K.N."/>
            <person name="Locatelli A.G."/>
            <person name="Puechmaille S.J."/>
            <person name="Fedrigo O."/>
            <person name="Jarvis E.D."/>
            <person name="Hiller M."/>
            <person name="Vernes S.C."/>
            <person name="Myers E.W."/>
            <person name="Teeling E.C."/>
        </authorList>
    </citation>
    <scope>NUCLEOTIDE SEQUENCE [LARGE SCALE GENOMIC DNA]</scope>
    <source>
        <strain evidence="2">Bat1K_MPI-CBG_1</strain>
    </source>
</reference>
<comment type="caution">
    <text evidence="2">The sequence shown here is derived from an EMBL/GenBank/DDBJ whole genome shotgun (WGS) entry which is preliminary data.</text>
</comment>
<proteinExistence type="predicted"/>
<sequence length="133" mass="14470">MICVEVDFFQHLISTVGGVEETTGEVDPGLGFVGQGRLGSDEVGHADNRRGSGGSQEKGGEARTEWKWDSPRSERIDVMGERKVQGGQATLARGRGAPVRGSGMWLEWTEMVMGLKVKFSQKVGRFGGKKQFL</sequence>
<feature type="compositionally biased region" description="Basic and acidic residues" evidence="1">
    <location>
        <begin position="58"/>
        <end position="68"/>
    </location>
</feature>
<evidence type="ECO:0000313" key="2">
    <source>
        <dbReference type="EMBL" id="KAF6078408.1"/>
    </source>
</evidence>
<evidence type="ECO:0000256" key="1">
    <source>
        <dbReference type="SAM" id="MobiDB-lite"/>
    </source>
</evidence>
<dbReference type="EMBL" id="JABVXQ010000014">
    <property type="protein sequence ID" value="KAF6078408.1"/>
    <property type="molecule type" value="Genomic_DNA"/>
</dbReference>
<protein>
    <submittedName>
        <fullName evidence="2">Uncharacterized protein</fullName>
    </submittedName>
</protein>
<feature type="compositionally biased region" description="Basic and acidic residues" evidence="1">
    <location>
        <begin position="39"/>
        <end position="50"/>
    </location>
</feature>
<gene>
    <name evidence="2" type="ORF">HJG60_009244</name>
</gene>
<name>A0A833YFS3_9CHIR</name>
<organism evidence="2 3">
    <name type="scientific">Phyllostomus discolor</name>
    <name type="common">pale spear-nosed bat</name>
    <dbReference type="NCBI Taxonomy" id="89673"/>
    <lineage>
        <taxon>Eukaryota</taxon>
        <taxon>Metazoa</taxon>
        <taxon>Chordata</taxon>
        <taxon>Craniata</taxon>
        <taxon>Vertebrata</taxon>
        <taxon>Euteleostomi</taxon>
        <taxon>Mammalia</taxon>
        <taxon>Eutheria</taxon>
        <taxon>Laurasiatheria</taxon>
        <taxon>Chiroptera</taxon>
        <taxon>Yangochiroptera</taxon>
        <taxon>Phyllostomidae</taxon>
        <taxon>Phyllostominae</taxon>
        <taxon>Phyllostomus</taxon>
    </lineage>
</organism>
<dbReference type="Proteomes" id="UP000664940">
    <property type="component" value="Unassembled WGS sequence"/>
</dbReference>
<accession>A0A833YFS3</accession>
<evidence type="ECO:0000313" key="3">
    <source>
        <dbReference type="Proteomes" id="UP000664940"/>
    </source>
</evidence>
<dbReference type="AlphaFoldDB" id="A0A833YFS3"/>